<reference evidence="16 17" key="1">
    <citation type="submission" date="2019-03" db="EMBL/GenBank/DDBJ databases">
        <title>Genomic Encyclopedia of Type Strains, Phase IV (KMG-IV): sequencing the most valuable type-strain genomes for metagenomic binning, comparative biology and taxonomic classification.</title>
        <authorList>
            <person name="Goeker M."/>
        </authorList>
    </citation>
    <scope>NUCLEOTIDE SEQUENCE [LARGE SCALE GENOMIC DNA]</scope>
    <source>
        <strain evidence="16 17">LX-B</strain>
    </source>
</reference>
<evidence type="ECO:0000256" key="9">
    <source>
        <dbReference type="ARBA" id="ARBA00023239"/>
    </source>
</evidence>
<evidence type="ECO:0000256" key="6">
    <source>
        <dbReference type="ARBA" id="ARBA00022605"/>
    </source>
</evidence>
<feature type="binding site" evidence="12 15">
    <location>
        <position position="51"/>
    </location>
    <ligand>
        <name>pyruvate</name>
        <dbReference type="ChEBI" id="CHEBI:15361"/>
    </ligand>
</feature>
<keyword evidence="9 12" id="KW-0456">Lyase</keyword>
<dbReference type="Gene3D" id="3.20.20.70">
    <property type="entry name" value="Aldolase class I"/>
    <property type="match status" value="1"/>
</dbReference>
<dbReference type="InterPro" id="IPR020624">
    <property type="entry name" value="Schiff_base-form_aldolases_CS"/>
</dbReference>
<comment type="similarity">
    <text evidence="3 12 13">Belongs to the DapA family.</text>
</comment>
<dbReference type="PRINTS" id="PR00146">
    <property type="entry name" value="DHPICSNTHASE"/>
</dbReference>
<keyword evidence="8 12" id="KW-0457">Lysine biosynthesis</keyword>
<feature type="site" description="Part of a proton relay during catalysis" evidence="12">
    <location>
        <position position="113"/>
    </location>
</feature>
<keyword evidence="10 12" id="KW-0704">Schiff base</keyword>
<evidence type="ECO:0000256" key="14">
    <source>
        <dbReference type="PIRSR" id="PIRSR001365-1"/>
    </source>
</evidence>
<comment type="pathway">
    <text evidence="2 12">Amino-acid biosynthesis; L-lysine biosynthesis via DAP pathway; (S)-tetrahydrodipicolinate from L-aspartate: step 3/4.</text>
</comment>
<dbReference type="InterPro" id="IPR013785">
    <property type="entry name" value="Aldolase_TIM"/>
</dbReference>
<comment type="subunit">
    <text evidence="12">Homotetramer; dimer of dimers.</text>
</comment>
<evidence type="ECO:0000256" key="15">
    <source>
        <dbReference type="PIRSR" id="PIRSR001365-2"/>
    </source>
</evidence>
<dbReference type="RefSeq" id="WP_165908069.1">
    <property type="nucleotide sequence ID" value="NZ_SLUN01000021.1"/>
</dbReference>
<dbReference type="InterPro" id="IPR005263">
    <property type="entry name" value="DapA"/>
</dbReference>
<feature type="active site" description="Schiff-base intermediate with substrate" evidence="12 14">
    <location>
        <position position="167"/>
    </location>
</feature>
<feature type="site" description="Part of a proton relay during catalysis" evidence="12">
    <location>
        <position position="50"/>
    </location>
</feature>
<keyword evidence="5 12" id="KW-0963">Cytoplasm</keyword>
<gene>
    <name evidence="12" type="primary">dapA</name>
    <name evidence="16" type="ORF">EDC14_102142</name>
</gene>
<dbReference type="Proteomes" id="UP000295008">
    <property type="component" value="Unassembled WGS sequence"/>
</dbReference>
<organism evidence="16 17">
    <name type="scientific">Hydrogenispora ethanolica</name>
    <dbReference type="NCBI Taxonomy" id="1082276"/>
    <lineage>
        <taxon>Bacteria</taxon>
        <taxon>Bacillati</taxon>
        <taxon>Bacillota</taxon>
        <taxon>Hydrogenispora</taxon>
    </lineage>
</organism>
<name>A0A4R1RBY3_HYDET</name>
<feature type="active site" description="Proton donor/acceptor" evidence="12 14">
    <location>
        <position position="139"/>
    </location>
</feature>
<sequence>MFNKDKYGKILVPMVTPFKEDQSVDYEAAASIARKLVDDKLADSIVLSGTTGEFFTMSFDERVKLFRTIKAAVGNEIPLIAGTGCASTIETIALSKKAEELGYELVMVVSPYYTKPNQEQLYNHYKKVAESIKVDMLVYNIPIFTGVNVNPETLAELAKIKNIVGVKEEAELNAKQITAFLNATPEDFIIYNGDDTMVIEAYAQGGAGRIGGVISGASHIMGHQIRAMIDAFLAGKVQEVADTQRKLMKFYRIMGQNGRTNPVSLIKDAMRLVGYNAGYPRLPLTPGTPQEIAKIKEVMKELQVL</sequence>
<dbReference type="NCBIfam" id="TIGR00674">
    <property type="entry name" value="dapA"/>
    <property type="match status" value="1"/>
</dbReference>
<keyword evidence="6 12" id="KW-0028">Amino-acid biosynthesis</keyword>
<comment type="subcellular location">
    <subcellularLocation>
        <location evidence="12">Cytoplasm</location>
    </subcellularLocation>
</comment>
<evidence type="ECO:0000256" key="7">
    <source>
        <dbReference type="ARBA" id="ARBA00022915"/>
    </source>
</evidence>
<dbReference type="UniPathway" id="UPA00034">
    <property type="reaction ID" value="UER00017"/>
</dbReference>
<evidence type="ECO:0000256" key="10">
    <source>
        <dbReference type="ARBA" id="ARBA00023270"/>
    </source>
</evidence>
<comment type="catalytic activity">
    <reaction evidence="11 12">
        <text>L-aspartate 4-semialdehyde + pyruvate = (2S,4S)-4-hydroxy-2,3,4,5-tetrahydrodipicolinate + H2O + H(+)</text>
        <dbReference type="Rhea" id="RHEA:34171"/>
        <dbReference type="ChEBI" id="CHEBI:15361"/>
        <dbReference type="ChEBI" id="CHEBI:15377"/>
        <dbReference type="ChEBI" id="CHEBI:15378"/>
        <dbReference type="ChEBI" id="CHEBI:67139"/>
        <dbReference type="ChEBI" id="CHEBI:537519"/>
        <dbReference type="EC" id="4.3.3.7"/>
    </reaction>
</comment>
<evidence type="ECO:0000256" key="5">
    <source>
        <dbReference type="ARBA" id="ARBA00022490"/>
    </source>
</evidence>
<dbReference type="GO" id="GO:0009089">
    <property type="term" value="P:lysine biosynthetic process via diaminopimelate"/>
    <property type="evidence" value="ECO:0007669"/>
    <property type="project" value="UniProtKB-UniRule"/>
</dbReference>
<evidence type="ECO:0000256" key="8">
    <source>
        <dbReference type="ARBA" id="ARBA00023154"/>
    </source>
</evidence>
<dbReference type="PANTHER" id="PTHR12128">
    <property type="entry name" value="DIHYDRODIPICOLINATE SYNTHASE"/>
    <property type="match status" value="1"/>
</dbReference>
<evidence type="ECO:0000313" key="16">
    <source>
        <dbReference type="EMBL" id="TCL63324.1"/>
    </source>
</evidence>
<dbReference type="PIRSF" id="PIRSF001365">
    <property type="entry name" value="DHDPS"/>
    <property type="match status" value="1"/>
</dbReference>
<keyword evidence="7 12" id="KW-0220">Diaminopimelate biosynthesis</keyword>
<comment type="caution">
    <text evidence="16">The sequence shown here is derived from an EMBL/GenBank/DDBJ whole genome shotgun (WGS) entry which is preliminary data.</text>
</comment>
<feature type="binding site" evidence="12 15">
    <location>
        <position position="214"/>
    </location>
    <ligand>
        <name>pyruvate</name>
        <dbReference type="ChEBI" id="CHEBI:15361"/>
    </ligand>
</feature>
<dbReference type="GO" id="GO:0005829">
    <property type="term" value="C:cytosol"/>
    <property type="evidence" value="ECO:0007669"/>
    <property type="project" value="TreeGrafter"/>
</dbReference>
<dbReference type="SMART" id="SM01130">
    <property type="entry name" value="DHDPS"/>
    <property type="match status" value="1"/>
</dbReference>
<accession>A0A4R1RBY3</accession>
<evidence type="ECO:0000313" key="17">
    <source>
        <dbReference type="Proteomes" id="UP000295008"/>
    </source>
</evidence>
<dbReference type="AlphaFoldDB" id="A0A4R1RBY3"/>
<evidence type="ECO:0000256" key="12">
    <source>
        <dbReference type="HAMAP-Rule" id="MF_00418"/>
    </source>
</evidence>
<proteinExistence type="inferred from homology"/>
<dbReference type="HAMAP" id="MF_00418">
    <property type="entry name" value="DapA"/>
    <property type="match status" value="1"/>
</dbReference>
<evidence type="ECO:0000256" key="13">
    <source>
        <dbReference type="PIRNR" id="PIRNR001365"/>
    </source>
</evidence>
<dbReference type="EC" id="4.3.3.7" evidence="4 12"/>
<protein>
    <recommendedName>
        <fullName evidence="4 12">4-hydroxy-tetrahydrodipicolinate synthase</fullName>
        <shortName evidence="12">HTPA synthase</shortName>
        <ecNumber evidence="4 12">4.3.3.7</ecNumber>
    </recommendedName>
</protein>
<keyword evidence="17" id="KW-1185">Reference proteome</keyword>
<comment type="function">
    <text evidence="1 12">Catalyzes the condensation of (S)-aspartate-beta-semialdehyde [(S)-ASA] and pyruvate to 4-hydroxy-tetrahydrodipicolinate (HTPA).</text>
</comment>
<evidence type="ECO:0000256" key="2">
    <source>
        <dbReference type="ARBA" id="ARBA00005120"/>
    </source>
</evidence>
<dbReference type="Pfam" id="PF00701">
    <property type="entry name" value="DHDPS"/>
    <property type="match status" value="1"/>
</dbReference>
<dbReference type="GO" id="GO:0008840">
    <property type="term" value="F:4-hydroxy-tetrahydrodipicolinate synthase activity"/>
    <property type="evidence" value="ECO:0007669"/>
    <property type="project" value="UniProtKB-UniRule"/>
</dbReference>
<dbReference type="GO" id="GO:0019877">
    <property type="term" value="P:diaminopimelate biosynthetic process"/>
    <property type="evidence" value="ECO:0007669"/>
    <property type="project" value="UniProtKB-UniRule"/>
</dbReference>
<dbReference type="EMBL" id="SLUN01000021">
    <property type="protein sequence ID" value="TCL63324.1"/>
    <property type="molecule type" value="Genomic_DNA"/>
</dbReference>
<dbReference type="CDD" id="cd00408">
    <property type="entry name" value="DHDPS-like"/>
    <property type="match status" value="1"/>
</dbReference>
<evidence type="ECO:0000256" key="1">
    <source>
        <dbReference type="ARBA" id="ARBA00003294"/>
    </source>
</evidence>
<dbReference type="PROSITE" id="PS00665">
    <property type="entry name" value="DHDPS_1"/>
    <property type="match status" value="1"/>
</dbReference>
<comment type="caution">
    <text evidence="12">Was originally thought to be a dihydrodipicolinate synthase (DHDPS), catalyzing the condensation of (S)-aspartate-beta-semialdehyde [(S)-ASA] and pyruvate to dihydrodipicolinate (DHDP). However, it was shown in E.coli that the product of the enzymatic reaction is not dihydrodipicolinate but in fact (4S)-4-hydroxy-2,3,4,5-tetrahydro-(2S)-dipicolinic acid (HTPA), and that the consecutive dehydration reaction leading to DHDP is not spontaneous but catalyzed by DapB.</text>
</comment>
<dbReference type="SUPFAM" id="SSF51569">
    <property type="entry name" value="Aldolase"/>
    <property type="match status" value="1"/>
</dbReference>
<evidence type="ECO:0000256" key="3">
    <source>
        <dbReference type="ARBA" id="ARBA00007592"/>
    </source>
</evidence>
<evidence type="ECO:0000256" key="4">
    <source>
        <dbReference type="ARBA" id="ARBA00012086"/>
    </source>
</evidence>
<dbReference type="InterPro" id="IPR002220">
    <property type="entry name" value="DapA-like"/>
</dbReference>
<dbReference type="PANTHER" id="PTHR12128:SF66">
    <property type="entry name" value="4-HYDROXY-2-OXOGLUTARATE ALDOLASE, MITOCHONDRIAL"/>
    <property type="match status" value="1"/>
</dbReference>
<evidence type="ECO:0000256" key="11">
    <source>
        <dbReference type="ARBA" id="ARBA00047836"/>
    </source>
</evidence>